<dbReference type="Gene3D" id="3.60.15.10">
    <property type="entry name" value="Ribonuclease Z/Hydroxyacylglutathione hydrolase-like"/>
    <property type="match status" value="1"/>
</dbReference>
<dbReference type="Pfam" id="PF13483">
    <property type="entry name" value="Lactamase_B_3"/>
    <property type="match status" value="1"/>
</dbReference>
<comment type="caution">
    <text evidence="2">The sequence shown here is derived from an EMBL/GenBank/DDBJ whole genome shotgun (WGS) entry which is preliminary data.</text>
</comment>
<dbReference type="SUPFAM" id="SSF56281">
    <property type="entry name" value="Metallo-hydrolase/oxidoreductase"/>
    <property type="match status" value="1"/>
</dbReference>
<evidence type="ECO:0000259" key="1">
    <source>
        <dbReference type="SMART" id="SM00849"/>
    </source>
</evidence>
<feature type="domain" description="Metallo-beta-lactamase" evidence="1">
    <location>
        <begin position="7"/>
        <end position="177"/>
    </location>
</feature>
<dbReference type="PANTHER" id="PTHR43546:SF3">
    <property type="entry name" value="UPF0173 METAL-DEPENDENT HYDROLASE MJ1163"/>
    <property type="match status" value="1"/>
</dbReference>
<gene>
    <name evidence="2" type="ORF">ACFSCS_00305</name>
</gene>
<dbReference type="SMART" id="SM00849">
    <property type="entry name" value="Lactamase_B"/>
    <property type="match status" value="1"/>
</dbReference>
<accession>A0ABW4RRZ9</accession>
<dbReference type="RefSeq" id="WP_343871698.1">
    <property type="nucleotide sequence ID" value="NZ_BAAAIX010000001.1"/>
</dbReference>
<protein>
    <submittedName>
        <fullName evidence="2">MBL fold metallo-hydrolase</fullName>
    </submittedName>
</protein>
<dbReference type="InterPro" id="IPR036866">
    <property type="entry name" value="RibonucZ/Hydroxyglut_hydro"/>
</dbReference>
<dbReference type="EMBL" id="JBHUFZ010000001">
    <property type="protein sequence ID" value="MFD1888630.1"/>
    <property type="molecule type" value="Genomic_DNA"/>
</dbReference>
<dbReference type="InterPro" id="IPR050114">
    <property type="entry name" value="UPF0173_UPF0282_UlaG_hydrolase"/>
</dbReference>
<reference evidence="3" key="1">
    <citation type="journal article" date="2019" name="Int. J. Syst. Evol. Microbiol.">
        <title>The Global Catalogue of Microorganisms (GCM) 10K type strain sequencing project: providing services to taxonomists for standard genome sequencing and annotation.</title>
        <authorList>
            <consortium name="The Broad Institute Genomics Platform"/>
            <consortium name="The Broad Institute Genome Sequencing Center for Infectious Disease"/>
            <person name="Wu L."/>
            <person name="Ma J."/>
        </authorList>
    </citation>
    <scope>NUCLEOTIDE SEQUENCE [LARGE SCALE GENOMIC DNA]</scope>
    <source>
        <strain evidence="3">CAIM 431</strain>
    </source>
</reference>
<keyword evidence="3" id="KW-1185">Reference proteome</keyword>
<organism evidence="2 3">
    <name type="scientific">Luteococcus peritonei</name>
    <dbReference type="NCBI Taxonomy" id="88874"/>
    <lineage>
        <taxon>Bacteria</taxon>
        <taxon>Bacillati</taxon>
        <taxon>Actinomycetota</taxon>
        <taxon>Actinomycetes</taxon>
        <taxon>Propionibacteriales</taxon>
        <taxon>Propionibacteriaceae</taxon>
        <taxon>Luteococcus</taxon>
    </lineage>
</organism>
<name>A0ABW4RRZ9_9ACTN</name>
<evidence type="ECO:0000313" key="2">
    <source>
        <dbReference type="EMBL" id="MFD1888630.1"/>
    </source>
</evidence>
<dbReference type="Proteomes" id="UP001597326">
    <property type="component" value="Unassembled WGS sequence"/>
</dbReference>
<sequence length="214" mass="22908">MKITQLGHSTVLVETSEVRLLIDPGNFSDAWHGLTDLDAVLVTHLHPDHADPEHLPELVRANPKARVLVEPGVLEAVDLPTGEGLVADSQVQLGGVKVSAVGGTHAVIHRDIPMIGNVGLVLEAEGEPTFFHPGDSLATVPAGIDLLGIPAYGPWAAMKETIDFVRDVDAPQGFLIHDGLLNERGWKLSFDRMGDQTSTKVCDHRDGTAFEVTA</sequence>
<dbReference type="InterPro" id="IPR001279">
    <property type="entry name" value="Metallo-B-lactamas"/>
</dbReference>
<dbReference type="PANTHER" id="PTHR43546">
    <property type="entry name" value="UPF0173 METAL-DEPENDENT HYDROLASE MJ1163-RELATED"/>
    <property type="match status" value="1"/>
</dbReference>
<proteinExistence type="predicted"/>
<evidence type="ECO:0000313" key="3">
    <source>
        <dbReference type="Proteomes" id="UP001597326"/>
    </source>
</evidence>